<dbReference type="InterPro" id="IPR035965">
    <property type="entry name" value="PAS-like_dom_sf"/>
</dbReference>
<keyword evidence="18" id="KW-1185">Reference proteome</keyword>
<dbReference type="InterPro" id="IPR005467">
    <property type="entry name" value="His_kinase_dom"/>
</dbReference>
<dbReference type="PROSITE" id="PS50109">
    <property type="entry name" value="HIS_KIN"/>
    <property type="match status" value="2"/>
</dbReference>
<proteinExistence type="predicted"/>
<dbReference type="PANTHER" id="PTHR43547">
    <property type="entry name" value="TWO-COMPONENT HISTIDINE KINASE"/>
    <property type="match status" value="1"/>
</dbReference>
<dbReference type="InterPro" id="IPR001789">
    <property type="entry name" value="Sig_transdc_resp-reg_receiver"/>
</dbReference>
<sequence>MEVRPEAELTGFSAMDALEALEDGFLALDASLKVCAANRAAEQLLTLSRSGLCGQALSTVLGEPGASAALLEGCQRALSEQVPTRLVEHRASAGQWLEIRLRPQRGQVWLFLRDVTWEHRTEERLRDFERQQAVLRYVIANVPHAIFWKDREGRFLGANQNFVSDSGAGTVENLIGKTDYDIWKREEADFFVQVDRQVMQSGTPMLDIEEPVRRADGSERTLLTSKVPLRDEAGQVMGMLGIYADITERKRGEREVQKAKDAAEAAVRAKSEFLTVMSHELRTPLTLILGPLGVVLSDASGELPEHVRRELERIHRNAERLFRLVDDILDHQKVEAGRMEVHWEPAEIASLTEQLVEDARSAGAIRGVEVRFEADAHLGVVPLDRRKFEKIVLNLLGNALKFTPSGGSIVAALRARDSWVELSVTDTGPGIPESKQGLLFQRFQQLDGSTTRKHEGTGMGLAIVKEFAELMGGEVAVESKPGEGSRFIVRLPRSADRLVEPALSTGRTPGSRAGYFTPAPLPMGSPVPAPERQPQEAPRLLIADDNPDMRAYLASLLGREYALELVENGRQALEAMERQRPDVIVSDVMMPEMDGAELVSRLKASPTYRDIPIVLLTAKASRQEAIEGLEIGADDYLSKPFSAAELQARVRAAVRMHSLYQELQARKHELEEALRRLRATQEQLLQKGKMAAVGSLVSGLCHELNNPMAAIRMSLDLMVRRKLAPERQRETLEVIERQSQRCVSLVKALREFSSRPAVIREPCEVGAVVGRVIELVGPQLSRRRLSLDARLAAAELPRLHLHGAELETALRHVVTNALEASPEGGTVTLEARPLAREGTQGVEVAVIDHGPGISPDTLPHVIEPFFTTKPPGEGTGLGLSLTHRFIDAHGGTLNIESERGRGTTVRMWLPAAPVLETAASAEGEAPLQ</sequence>
<evidence type="ECO:0000256" key="8">
    <source>
        <dbReference type="ARBA" id="ARBA00022777"/>
    </source>
</evidence>
<name>A0A085WLH0_9BACT</name>
<keyword evidence="13" id="KW-0175">Coiled coil</keyword>
<dbReference type="InterPro" id="IPR036890">
    <property type="entry name" value="HATPase_C_sf"/>
</dbReference>
<dbReference type="InterPro" id="IPR004358">
    <property type="entry name" value="Sig_transdc_His_kin-like_C"/>
</dbReference>
<dbReference type="SUPFAM" id="SSF52172">
    <property type="entry name" value="CheY-like"/>
    <property type="match status" value="1"/>
</dbReference>
<dbReference type="InterPro" id="IPR003661">
    <property type="entry name" value="HisK_dim/P_dom"/>
</dbReference>
<dbReference type="AlphaFoldDB" id="A0A085WLH0"/>
<dbReference type="EMBL" id="JMCB01000006">
    <property type="protein sequence ID" value="KFE68533.1"/>
    <property type="molecule type" value="Genomic_DNA"/>
</dbReference>
<keyword evidence="10" id="KW-0902">Two-component regulatory system</keyword>
<dbReference type="SMART" id="SM00091">
    <property type="entry name" value="PAS"/>
    <property type="match status" value="2"/>
</dbReference>
<dbReference type="PROSITE" id="PS50113">
    <property type="entry name" value="PAC"/>
    <property type="match status" value="1"/>
</dbReference>
<feature type="domain" description="PAC" evidence="16">
    <location>
        <begin position="206"/>
        <end position="258"/>
    </location>
</feature>
<dbReference type="GO" id="GO:0005524">
    <property type="term" value="F:ATP binding"/>
    <property type="evidence" value="ECO:0007669"/>
    <property type="project" value="UniProtKB-KW"/>
</dbReference>
<dbReference type="InterPro" id="IPR000700">
    <property type="entry name" value="PAS-assoc_C"/>
</dbReference>
<keyword evidence="6" id="KW-0808">Transferase</keyword>
<evidence type="ECO:0000256" key="12">
    <source>
        <dbReference type="PROSITE-ProRule" id="PRU00169"/>
    </source>
</evidence>
<dbReference type="PANTHER" id="PTHR43547:SF2">
    <property type="entry name" value="HYBRID SIGNAL TRANSDUCTION HISTIDINE KINASE C"/>
    <property type="match status" value="1"/>
</dbReference>
<evidence type="ECO:0000256" key="9">
    <source>
        <dbReference type="ARBA" id="ARBA00022840"/>
    </source>
</evidence>
<evidence type="ECO:0000256" key="2">
    <source>
        <dbReference type="ARBA" id="ARBA00004236"/>
    </source>
</evidence>
<dbReference type="STRING" id="394096.DB31_7770"/>
<dbReference type="SUPFAM" id="SSF47384">
    <property type="entry name" value="Homodimeric domain of signal transducing histidine kinase"/>
    <property type="match status" value="2"/>
</dbReference>
<keyword evidence="11" id="KW-0472">Membrane</keyword>
<dbReference type="SMART" id="SM00387">
    <property type="entry name" value="HATPase_c"/>
    <property type="match status" value="2"/>
</dbReference>
<dbReference type="Gene3D" id="3.40.50.2300">
    <property type="match status" value="1"/>
</dbReference>
<dbReference type="GO" id="GO:0005886">
    <property type="term" value="C:plasma membrane"/>
    <property type="evidence" value="ECO:0007669"/>
    <property type="project" value="UniProtKB-SubCell"/>
</dbReference>
<evidence type="ECO:0000313" key="18">
    <source>
        <dbReference type="Proteomes" id="UP000028725"/>
    </source>
</evidence>
<dbReference type="InterPro" id="IPR003594">
    <property type="entry name" value="HATPase_dom"/>
</dbReference>
<evidence type="ECO:0000256" key="13">
    <source>
        <dbReference type="SAM" id="Coils"/>
    </source>
</evidence>
<dbReference type="Pfam" id="PF02518">
    <property type="entry name" value="HATPase_c"/>
    <property type="match status" value="2"/>
</dbReference>
<evidence type="ECO:0000256" key="7">
    <source>
        <dbReference type="ARBA" id="ARBA00022741"/>
    </source>
</evidence>
<protein>
    <recommendedName>
        <fullName evidence="3">histidine kinase</fullName>
        <ecNumber evidence="3">2.7.13.3</ecNumber>
    </recommendedName>
</protein>
<feature type="coiled-coil region" evidence="13">
    <location>
        <begin position="653"/>
        <end position="687"/>
    </location>
</feature>
<reference evidence="17 18" key="1">
    <citation type="submission" date="2014-04" db="EMBL/GenBank/DDBJ databases">
        <title>Genome assembly of Hyalangium minutum DSM 14724.</title>
        <authorList>
            <person name="Sharma G."/>
            <person name="Subramanian S."/>
        </authorList>
    </citation>
    <scope>NUCLEOTIDE SEQUENCE [LARGE SCALE GENOMIC DNA]</scope>
    <source>
        <strain evidence="17 18">DSM 14724</strain>
    </source>
</reference>
<evidence type="ECO:0000313" key="17">
    <source>
        <dbReference type="EMBL" id="KFE68533.1"/>
    </source>
</evidence>
<organism evidence="17 18">
    <name type="scientific">Hyalangium minutum</name>
    <dbReference type="NCBI Taxonomy" id="394096"/>
    <lineage>
        <taxon>Bacteria</taxon>
        <taxon>Pseudomonadati</taxon>
        <taxon>Myxococcota</taxon>
        <taxon>Myxococcia</taxon>
        <taxon>Myxococcales</taxon>
        <taxon>Cystobacterineae</taxon>
        <taxon>Archangiaceae</taxon>
        <taxon>Hyalangium</taxon>
    </lineage>
</organism>
<evidence type="ECO:0000256" key="1">
    <source>
        <dbReference type="ARBA" id="ARBA00000085"/>
    </source>
</evidence>
<evidence type="ECO:0000256" key="3">
    <source>
        <dbReference type="ARBA" id="ARBA00012438"/>
    </source>
</evidence>
<dbReference type="InterPro" id="IPR001610">
    <property type="entry name" value="PAC"/>
</dbReference>
<dbReference type="Gene3D" id="1.10.287.130">
    <property type="match status" value="2"/>
</dbReference>
<feature type="domain" description="Histidine kinase" evidence="14">
    <location>
        <begin position="699"/>
        <end position="913"/>
    </location>
</feature>
<keyword evidence="5 12" id="KW-0597">Phosphoprotein</keyword>
<dbReference type="CDD" id="cd00130">
    <property type="entry name" value="PAS"/>
    <property type="match status" value="2"/>
</dbReference>
<dbReference type="PRINTS" id="PR00344">
    <property type="entry name" value="BCTRLSENSOR"/>
</dbReference>
<dbReference type="Gene3D" id="3.30.450.20">
    <property type="entry name" value="PAS domain"/>
    <property type="match status" value="2"/>
</dbReference>
<dbReference type="NCBIfam" id="TIGR00229">
    <property type="entry name" value="sensory_box"/>
    <property type="match status" value="1"/>
</dbReference>
<feature type="domain" description="Response regulatory" evidence="15">
    <location>
        <begin position="539"/>
        <end position="654"/>
    </location>
</feature>
<evidence type="ECO:0000256" key="4">
    <source>
        <dbReference type="ARBA" id="ARBA00022475"/>
    </source>
</evidence>
<dbReference type="SUPFAM" id="SSF55874">
    <property type="entry name" value="ATPase domain of HSP90 chaperone/DNA topoisomerase II/histidine kinase"/>
    <property type="match status" value="2"/>
</dbReference>
<evidence type="ECO:0000256" key="5">
    <source>
        <dbReference type="ARBA" id="ARBA00022553"/>
    </source>
</evidence>
<dbReference type="PROSITE" id="PS50110">
    <property type="entry name" value="RESPONSE_REGULATORY"/>
    <property type="match status" value="1"/>
</dbReference>
<evidence type="ECO:0000256" key="10">
    <source>
        <dbReference type="ARBA" id="ARBA00023012"/>
    </source>
</evidence>
<dbReference type="InterPro" id="IPR013656">
    <property type="entry name" value="PAS_4"/>
</dbReference>
<dbReference type="EC" id="2.7.13.3" evidence="3"/>
<dbReference type="SMART" id="SM00448">
    <property type="entry name" value="REC"/>
    <property type="match status" value="1"/>
</dbReference>
<evidence type="ECO:0000256" key="11">
    <source>
        <dbReference type="ARBA" id="ARBA00023136"/>
    </source>
</evidence>
<keyword evidence="7" id="KW-0547">Nucleotide-binding</keyword>
<keyword evidence="9" id="KW-0067">ATP-binding</keyword>
<dbReference type="Gene3D" id="3.30.565.10">
    <property type="entry name" value="Histidine kinase-like ATPase, C-terminal domain"/>
    <property type="match status" value="2"/>
</dbReference>
<dbReference type="CDD" id="cd00075">
    <property type="entry name" value="HATPase"/>
    <property type="match status" value="1"/>
</dbReference>
<accession>A0A085WLH0</accession>
<keyword evidence="4" id="KW-1003">Cell membrane</keyword>
<dbReference type="InterPro" id="IPR011006">
    <property type="entry name" value="CheY-like_superfamily"/>
</dbReference>
<comment type="caution">
    <text evidence="17">The sequence shown here is derived from an EMBL/GenBank/DDBJ whole genome shotgun (WGS) entry which is preliminary data.</text>
</comment>
<dbReference type="CDD" id="cd00082">
    <property type="entry name" value="HisKA"/>
    <property type="match status" value="2"/>
</dbReference>
<evidence type="ECO:0000259" key="16">
    <source>
        <dbReference type="PROSITE" id="PS50113"/>
    </source>
</evidence>
<dbReference type="Pfam" id="PF08448">
    <property type="entry name" value="PAS_4"/>
    <property type="match status" value="2"/>
</dbReference>
<evidence type="ECO:0000259" key="14">
    <source>
        <dbReference type="PROSITE" id="PS50109"/>
    </source>
</evidence>
<dbReference type="SMART" id="SM00388">
    <property type="entry name" value="HisKA"/>
    <property type="match status" value="2"/>
</dbReference>
<dbReference type="FunFam" id="3.30.565.10:FF:000023">
    <property type="entry name" value="PAS domain-containing sensor histidine kinase"/>
    <property type="match status" value="1"/>
</dbReference>
<dbReference type="Pfam" id="PF00072">
    <property type="entry name" value="Response_reg"/>
    <property type="match status" value="1"/>
</dbReference>
<dbReference type="Proteomes" id="UP000028725">
    <property type="component" value="Unassembled WGS sequence"/>
</dbReference>
<dbReference type="RefSeq" id="WP_052420077.1">
    <property type="nucleotide sequence ID" value="NZ_JMCB01000006.1"/>
</dbReference>
<keyword evidence="8 17" id="KW-0418">Kinase</keyword>
<dbReference type="InterPro" id="IPR036097">
    <property type="entry name" value="HisK_dim/P_sf"/>
</dbReference>
<dbReference type="OrthoDB" id="5440983at2"/>
<dbReference type="SMART" id="SM00086">
    <property type="entry name" value="PAC"/>
    <property type="match status" value="1"/>
</dbReference>
<dbReference type="InterPro" id="IPR000014">
    <property type="entry name" value="PAS"/>
</dbReference>
<dbReference type="CDD" id="cd16922">
    <property type="entry name" value="HATPase_EvgS-ArcB-TorS-like"/>
    <property type="match status" value="1"/>
</dbReference>
<dbReference type="Pfam" id="PF00512">
    <property type="entry name" value="HisKA"/>
    <property type="match status" value="2"/>
</dbReference>
<evidence type="ECO:0000256" key="6">
    <source>
        <dbReference type="ARBA" id="ARBA00022679"/>
    </source>
</evidence>
<gene>
    <name evidence="17" type="ORF">DB31_7770</name>
</gene>
<comment type="catalytic activity">
    <reaction evidence="1">
        <text>ATP + protein L-histidine = ADP + protein N-phospho-L-histidine.</text>
        <dbReference type="EC" id="2.7.13.3"/>
    </reaction>
</comment>
<feature type="domain" description="Histidine kinase" evidence="14">
    <location>
        <begin position="276"/>
        <end position="495"/>
    </location>
</feature>
<dbReference type="SUPFAM" id="SSF55785">
    <property type="entry name" value="PYP-like sensor domain (PAS domain)"/>
    <property type="match status" value="2"/>
</dbReference>
<evidence type="ECO:0000259" key="15">
    <source>
        <dbReference type="PROSITE" id="PS50110"/>
    </source>
</evidence>
<dbReference type="GO" id="GO:0000155">
    <property type="term" value="F:phosphorelay sensor kinase activity"/>
    <property type="evidence" value="ECO:0007669"/>
    <property type="project" value="InterPro"/>
</dbReference>
<comment type="subcellular location">
    <subcellularLocation>
        <location evidence="2">Cell membrane</location>
    </subcellularLocation>
</comment>
<feature type="modified residue" description="4-aspartylphosphate" evidence="12">
    <location>
        <position position="587"/>
    </location>
</feature>